<feature type="domain" description="DUF7133" evidence="1">
    <location>
        <begin position="1"/>
        <end position="203"/>
    </location>
</feature>
<sequence>PVCIAAAATGEVFVGVDEQGSLGKKPGGGRVVRCIDSDGDGEADKINVFAKMDHPRGLFYDNGSLWVLHPPLFTVYHDDDLDGVADRHETLITGISSEETKRRGADHTTNGIRMGIDGWLYIAVGDFGFTEAKAKDGTILSRRGGGVVRVRLDGSGMEIFSWGQRNIVDICVDPYLNLYTRDNTNDGGGWDIRLSHVIQSGHYGYPSLYLNFTEESLPPLKDYGGGSGCGAMYLQDLRWPKPYADALYTCDWGTSTVYR</sequence>
<dbReference type="InterPro" id="IPR011041">
    <property type="entry name" value="Quinoprot_gluc/sorb_DH_b-prop"/>
</dbReference>
<protein>
    <recommendedName>
        <fullName evidence="1">DUF7133 domain-containing protein</fullName>
    </recommendedName>
</protein>
<evidence type="ECO:0000259" key="1">
    <source>
        <dbReference type="Pfam" id="PF23500"/>
    </source>
</evidence>
<proteinExistence type="predicted"/>
<feature type="non-terminal residue" evidence="2">
    <location>
        <position position="259"/>
    </location>
</feature>
<gene>
    <name evidence="2" type="ORF">METZ01_LOCUS444449</name>
</gene>
<accession>A0A382Z923</accession>
<reference evidence="2" key="1">
    <citation type="submission" date="2018-05" db="EMBL/GenBank/DDBJ databases">
        <authorList>
            <person name="Lanie J.A."/>
            <person name="Ng W.-L."/>
            <person name="Kazmierczak K.M."/>
            <person name="Andrzejewski T.M."/>
            <person name="Davidsen T.M."/>
            <person name="Wayne K.J."/>
            <person name="Tettelin H."/>
            <person name="Glass J.I."/>
            <person name="Rusch D."/>
            <person name="Podicherti R."/>
            <person name="Tsui H.-C.T."/>
            <person name="Winkler M.E."/>
        </authorList>
    </citation>
    <scope>NUCLEOTIDE SEQUENCE</scope>
</reference>
<evidence type="ECO:0000313" key="2">
    <source>
        <dbReference type="EMBL" id="SVD91595.1"/>
    </source>
</evidence>
<dbReference type="InterPro" id="IPR055557">
    <property type="entry name" value="DUF7133"/>
</dbReference>
<organism evidence="2">
    <name type="scientific">marine metagenome</name>
    <dbReference type="NCBI Taxonomy" id="408172"/>
    <lineage>
        <taxon>unclassified sequences</taxon>
        <taxon>metagenomes</taxon>
        <taxon>ecological metagenomes</taxon>
    </lineage>
</organism>
<dbReference type="PANTHER" id="PTHR33546">
    <property type="entry name" value="LARGE, MULTIFUNCTIONAL SECRETED PROTEIN-RELATED"/>
    <property type="match status" value="1"/>
</dbReference>
<dbReference type="SUPFAM" id="SSF50952">
    <property type="entry name" value="Soluble quinoprotein glucose dehydrogenase"/>
    <property type="match status" value="1"/>
</dbReference>
<dbReference type="Gene3D" id="2.120.10.30">
    <property type="entry name" value="TolB, C-terminal domain"/>
    <property type="match status" value="1"/>
</dbReference>
<dbReference type="PANTHER" id="PTHR33546:SF1">
    <property type="entry name" value="LARGE, MULTIFUNCTIONAL SECRETED PROTEIN"/>
    <property type="match status" value="1"/>
</dbReference>
<dbReference type="Pfam" id="PF23500">
    <property type="entry name" value="DUF7133"/>
    <property type="match status" value="1"/>
</dbReference>
<name>A0A382Z923_9ZZZZ</name>
<feature type="non-terminal residue" evidence="2">
    <location>
        <position position="1"/>
    </location>
</feature>
<dbReference type="AlphaFoldDB" id="A0A382Z923"/>
<dbReference type="InterPro" id="IPR011042">
    <property type="entry name" value="6-blade_b-propeller_TolB-like"/>
</dbReference>
<dbReference type="EMBL" id="UINC01181750">
    <property type="protein sequence ID" value="SVD91595.1"/>
    <property type="molecule type" value="Genomic_DNA"/>
</dbReference>